<dbReference type="FunFam" id="3.30.1370.50:FF:000005">
    <property type="entry name" value="probable ATP-dependent RNA helicase YTHDC2"/>
    <property type="match status" value="1"/>
</dbReference>
<dbReference type="OrthoDB" id="9427905at2759"/>
<dbReference type="GO" id="GO:0003676">
    <property type="term" value="F:nucleic acid binding"/>
    <property type="evidence" value="ECO:0007669"/>
    <property type="project" value="UniProtKB-UniRule"/>
</dbReference>
<feature type="domain" description="R3H" evidence="2">
    <location>
        <begin position="41"/>
        <end position="96"/>
    </location>
</feature>
<dbReference type="InterPro" id="IPR036867">
    <property type="entry name" value="R3H_dom_sf"/>
</dbReference>
<dbReference type="SUPFAM" id="SSF82708">
    <property type="entry name" value="R3H domain"/>
    <property type="match status" value="1"/>
</dbReference>
<evidence type="ECO:0000313" key="3">
    <source>
        <dbReference type="Ensembl" id="ENSNNAP00000003107.1"/>
    </source>
</evidence>
<name>A0A8C6VAX2_NAJNA</name>
<dbReference type="Ensembl" id="ENSNNAT00000003263.1">
    <property type="protein sequence ID" value="ENSNNAP00000003107.1"/>
    <property type="gene ID" value="ENSNNAG00000002132.1"/>
</dbReference>
<dbReference type="PROSITE" id="PS51257">
    <property type="entry name" value="PROKAR_LIPOPROTEIN"/>
    <property type="match status" value="1"/>
</dbReference>
<sequence>MSRPNSVSPRPSGSGSTTGGPSTASSSSSCSGGGRAKGLKDIRIDEEVKIAVNISLERFRYGDQREMDFPSSLTSTERAFIHRLSQSLGLISKSKG</sequence>
<dbReference type="Proteomes" id="UP000694559">
    <property type="component" value="Unplaced"/>
</dbReference>
<keyword evidence="4" id="KW-1185">Reference proteome</keyword>
<feature type="region of interest" description="Disordered" evidence="1">
    <location>
        <begin position="1"/>
        <end position="38"/>
    </location>
</feature>
<dbReference type="AlphaFoldDB" id="A0A8C6VAX2"/>
<organism evidence="3 4">
    <name type="scientific">Naja naja</name>
    <name type="common">Indian cobra</name>
    <dbReference type="NCBI Taxonomy" id="35670"/>
    <lineage>
        <taxon>Eukaryota</taxon>
        <taxon>Metazoa</taxon>
        <taxon>Chordata</taxon>
        <taxon>Craniata</taxon>
        <taxon>Vertebrata</taxon>
        <taxon>Euteleostomi</taxon>
        <taxon>Lepidosauria</taxon>
        <taxon>Squamata</taxon>
        <taxon>Bifurcata</taxon>
        <taxon>Unidentata</taxon>
        <taxon>Episquamata</taxon>
        <taxon>Toxicofera</taxon>
        <taxon>Serpentes</taxon>
        <taxon>Colubroidea</taxon>
        <taxon>Elapidae</taxon>
        <taxon>Elapinae</taxon>
        <taxon>Naja</taxon>
    </lineage>
</organism>
<dbReference type="GeneTree" id="ENSGT00910000148877"/>
<accession>A0A8C6VAX2</accession>
<dbReference type="Pfam" id="PF01424">
    <property type="entry name" value="R3H"/>
    <property type="match status" value="1"/>
</dbReference>
<proteinExistence type="predicted"/>
<reference evidence="3" key="2">
    <citation type="submission" date="2025-09" db="UniProtKB">
        <authorList>
            <consortium name="Ensembl"/>
        </authorList>
    </citation>
    <scope>IDENTIFICATION</scope>
</reference>
<protein>
    <recommendedName>
        <fullName evidence="2">R3H domain-containing protein</fullName>
    </recommendedName>
</protein>
<evidence type="ECO:0000256" key="1">
    <source>
        <dbReference type="SAM" id="MobiDB-lite"/>
    </source>
</evidence>
<dbReference type="PROSITE" id="PS51061">
    <property type="entry name" value="R3H"/>
    <property type="match status" value="1"/>
</dbReference>
<reference evidence="3" key="1">
    <citation type="submission" date="2025-08" db="UniProtKB">
        <authorList>
            <consortium name="Ensembl"/>
        </authorList>
    </citation>
    <scope>IDENTIFICATION</scope>
</reference>
<dbReference type="InterPro" id="IPR001374">
    <property type="entry name" value="R3H_dom"/>
</dbReference>
<feature type="compositionally biased region" description="Low complexity" evidence="1">
    <location>
        <begin position="1"/>
        <end position="30"/>
    </location>
</feature>
<dbReference type="Gene3D" id="3.30.1370.50">
    <property type="entry name" value="R3H-like domain"/>
    <property type="match status" value="1"/>
</dbReference>
<evidence type="ECO:0000313" key="4">
    <source>
        <dbReference type="Proteomes" id="UP000694559"/>
    </source>
</evidence>
<evidence type="ECO:0000259" key="2">
    <source>
        <dbReference type="PROSITE" id="PS51061"/>
    </source>
</evidence>